<dbReference type="Proteomes" id="UP000316621">
    <property type="component" value="Chromosome 8"/>
</dbReference>
<gene>
    <name evidence="2" type="ORF">C5167_050848</name>
</gene>
<dbReference type="PANTHER" id="PTHR14296">
    <property type="entry name" value="REMODELING AND SPACING FACTOR 1"/>
    <property type="match status" value="1"/>
</dbReference>
<name>A0A4Y7KPS7_PAPSO</name>
<dbReference type="OMA" id="LYWYDGN"/>
<evidence type="ECO:0000256" key="1">
    <source>
        <dbReference type="SAM" id="MobiDB-lite"/>
    </source>
</evidence>
<dbReference type="EMBL" id="CM010722">
    <property type="protein sequence ID" value="RZC75364.1"/>
    <property type="molecule type" value="Genomic_DNA"/>
</dbReference>
<feature type="compositionally biased region" description="Basic residues" evidence="1">
    <location>
        <begin position="1"/>
        <end position="11"/>
    </location>
</feature>
<dbReference type="Gramene" id="RZC75364">
    <property type="protein sequence ID" value="RZC75364"/>
    <property type="gene ID" value="C5167_050848"/>
</dbReference>
<feature type="compositionally biased region" description="Basic and acidic residues" evidence="1">
    <location>
        <begin position="450"/>
        <end position="461"/>
    </location>
</feature>
<feature type="compositionally biased region" description="Polar residues" evidence="1">
    <location>
        <begin position="489"/>
        <end position="504"/>
    </location>
</feature>
<reference evidence="2 3" key="1">
    <citation type="journal article" date="2018" name="Science">
        <title>The opium poppy genome and morphinan production.</title>
        <authorList>
            <person name="Guo L."/>
            <person name="Winzer T."/>
            <person name="Yang X."/>
            <person name="Li Y."/>
            <person name="Ning Z."/>
            <person name="He Z."/>
            <person name="Teodor R."/>
            <person name="Lu Y."/>
            <person name="Bowser T.A."/>
            <person name="Graham I.A."/>
            <person name="Ye K."/>
        </authorList>
    </citation>
    <scope>NUCLEOTIDE SEQUENCE [LARGE SCALE GENOMIC DNA]</scope>
    <source>
        <strain evidence="3">cv. HN1</strain>
        <tissue evidence="2">Leaves</tissue>
    </source>
</reference>
<sequence length="520" mass="58733">MTEKRGRGKPPKKTEKEEEAEVIEVEDEDPATEKSALSESQIARNRLRERWELASVLNFLQVFKPVIEIDMEISAEDIETGLIRPNDILSQLHISLLKGIPPVSKTLTDPDLWVTILCKKLDEWWQWVAEGKFPLAAFHGGEEISRYKDLDPTVRLVILKALCEVRADQNDALDYVHDALKTGTEVSTFRKDQIGENGKGTAYWYDGDSVIGFRLYKEVTRVNYTPRKGKGRLAQPPNSSRWETLATNLEEFEKISSELSSSKVLVEAAVGKVVENDIIPVLVKLQKKKERALKRQQTQVMLLHGFLNSHYVGANRPQRNRKPVSYTFDDYDQSIDEALQIGRTSNRRREQKEVEKKDGGQEGKKGSSSDSSGKSSSLVEKVGDVDDENDEEGNTEHENGSINDIGDKFRGSGGEDDSDDHNYDDKTDEEDNDENGNDNDNESDENLCSSEKENIGHDARSRLRTRPQKRKGLSANDIVSLRRSKRTTRQTNMEAGNHVNSKGTLRSRHPGNTRDNPQVV</sequence>
<organism evidence="2 3">
    <name type="scientific">Papaver somniferum</name>
    <name type="common">Opium poppy</name>
    <dbReference type="NCBI Taxonomy" id="3469"/>
    <lineage>
        <taxon>Eukaryota</taxon>
        <taxon>Viridiplantae</taxon>
        <taxon>Streptophyta</taxon>
        <taxon>Embryophyta</taxon>
        <taxon>Tracheophyta</taxon>
        <taxon>Spermatophyta</taxon>
        <taxon>Magnoliopsida</taxon>
        <taxon>Ranunculales</taxon>
        <taxon>Papaveraceae</taxon>
        <taxon>Papaveroideae</taxon>
        <taxon>Papaver</taxon>
    </lineage>
</organism>
<dbReference type="STRING" id="3469.A0A4Y7KPS7"/>
<dbReference type="AlphaFoldDB" id="A0A4Y7KPS7"/>
<feature type="compositionally biased region" description="Basic and acidic residues" evidence="1">
    <location>
        <begin position="347"/>
        <end position="367"/>
    </location>
</feature>
<accession>A0A4Y7KPS7</accession>
<dbReference type="InterPro" id="IPR028938">
    <property type="entry name" value="Rsf1-like"/>
</dbReference>
<feature type="compositionally biased region" description="Low complexity" evidence="1">
    <location>
        <begin position="368"/>
        <end position="380"/>
    </location>
</feature>
<evidence type="ECO:0000313" key="3">
    <source>
        <dbReference type="Proteomes" id="UP000316621"/>
    </source>
</evidence>
<feature type="compositionally biased region" description="Basic residues" evidence="1">
    <location>
        <begin position="462"/>
        <end position="472"/>
    </location>
</feature>
<feature type="compositionally biased region" description="Acidic residues" evidence="1">
    <location>
        <begin position="17"/>
        <end position="30"/>
    </location>
</feature>
<dbReference type="PANTHER" id="PTHR14296:SF12">
    <property type="entry name" value="DDT DOMAIN-CONTAINING PROTEIN DDR4 ISOFORM X1"/>
    <property type="match status" value="1"/>
</dbReference>
<feature type="region of interest" description="Disordered" evidence="1">
    <location>
        <begin position="338"/>
        <end position="520"/>
    </location>
</feature>
<feature type="compositionally biased region" description="Basic and acidic residues" evidence="1">
    <location>
        <begin position="394"/>
        <end position="410"/>
    </location>
</feature>
<feature type="compositionally biased region" description="Acidic residues" evidence="1">
    <location>
        <begin position="426"/>
        <end position="445"/>
    </location>
</feature>
<dbReference type="GO" id="GO:0031213">
    <property type="term" value="C:RSF complex"/>
    <property type="evidence" value="ECO:0007669"/>
    <property type="project" value="InterPro"/>
</dbReference>
<evidence type="ECO:0000313" key="2">
    <source>
        <dbReference type="EMBL" id="RZC75364.1"/>
    </source>
</evidence>
<protein>
    <recommendedName>
        <fullName evidence="4">DDT domain-containing protein</fullName>
    </recommendedName>
</protein>
<keyword evidence="3" id="KW-1185">Reference proteome</keyword>
<proteinExistence type="predicted"/>
<dbReference type="OrthoDB" id="303107at2759"/>
<feature type="region of interest" description="Disordered" evidence="1">
    <location>
        <begin position="1"/>
        <end position="39"/>
    </location>
</feature>
<dbReference type="GO" id="GO:0006355">
    <property type="term" value="P:regulation of DNA-templated transcription"/>
    <property type="evidence" value="ECO:0007669"/>
    <property type="project" value="InterPro"/>
</dbReference>
<evidence type="ECO:0008006" key="4">
    <source>
        <dbReference type="Google" id="ProtNLM"/>
    </source>
</evidence>